<dbReference type="Proteomes" id="UP001224775">
    <property type="component" value="Unassembled WGS sequence"/>
</dbReference>
<protein>
    <recommendedName>
        <fullName evidence="4">Fascin domain-containing protein</fullName>
    </recommendedName>
</protein>
<dbReference type="EMBL" id="JATAAI010000014">
    <property type="protein sequence ID" value="KAK1741072.1"/>
    <property type="molecule type" value="Genomic_DNA"/>
</dbReference>
<dbReference type="SUPFAM" id="SSF50405">
    <property type="entry name" value="Actin-crosslinking proteins"/>
    <property type="match status" value="2"/>
</dbReference>
<feature type="transmembrane region" description="Helical" evidence="1">
    <location>
        <begin position="264"/>
        <end position="289"/>
    </location>
</feature>
<organism evidence="2 3">
    <name type="scientific">Skeletonema marinoi</name>
    <dbReference type="NCBI Taxonomy" id="267567"/>
    <lineage>
        <taxon>Eukaryota</taxon>
        <taxon>Sar</taxon>
        <taxon>Stramenopiles</taxon>
        <taxon>Ochrophyta</taxon>
        <taxon>Bacillariophyta</taxon>
        <taxon>Coscinodiscophyceae</taxon>
        <taxon>Thalassiosirophycidae</taxon>
        <taxon>Thalassiosirales</taxon>
        <taxon>Skeletonemataceae</taxon>
        <taxon>Skeletonema</taxon>
        <taxon>Skeletonema marinoi-dohrnii complex</taxon>
    </lineage>
</organism>
<proteinExistence type="predicted"/>
<keyword evidence="3" id="KW-1185">Reference proteome</keyword>
<gene>
    <name evidence="2" type="ORF">QTG54_008324</name>
</gene>
<name>A0AAD9DBC0_9STRA</name>
<sequence length="332" mass="37229">MEESAELCFLSSPNHDRRVGCNIQGDIYMTHNWKGWEVWRFIRDESSGQFIITSWTHNNKVLCSGLDGRVYTTENKKGTWEKWRIVSHPNSEGLRIESVEHHRFLAFSGQDLYTENEGGVDTAWFIEPAHGNHFFISATFHDKRLSSSSEHPFTTKSRKSWEKWIMEPTNEEIGQYTILSMEHGKYLGAEEDDKIIVSTKKHRWTIAVSTQEEGGGGYLIYSTEQGRRLTLDENGNLYTEKEGDSRVTWQLEPILPHTISGKQIWSWVGLGITSAALVVAMPFAVIGVVGACGTAATLQSIGSVGLGIACTSMAVTAGADWWFGVIWCDQGS</sequence>
<keyword evidence="1" id="KW-1133">Transmembrane helix</keyword>
<evidence type="ECO:0000313" key="3">
    <source>
        <dbReference type="Proteomes" id="UP001224775"/>
    </source>
</evidence>
<evidence type="ECO:0000256" key="1">
    <source>
        <dbReference type="SAM" id="Phobius"/>
    </source>
</evidence>
<feature type="transmembrane region" description="Helical" evidence="1">
    <location>
        <begin position="301"/>
        <end position="323"/>
    </location>
</feature>
<dbReference type="AlphaFoldDB" id="A0AAD9DBC0"/>
<accession>A0AAD9DBC0</accession>
<dbReference type="InterPro" id="IPR008999">
    <property type="entry name" value="Actin-crosslinking"/>
</dbReference>
<dbReference type="Gene3D" id="2.80.10.50">
    <property type="match status" value="2"/>
</dbReference>
<reference evidence="2" key="1">
    <citation type="submission" date="2023-06" db="EMBL/GenBank/DDBJ databases">
        <title>Survivors Of The Sea: Transcriptome response of Skeletonema marinoi to long-term dormancy.</title>
        <authorList>
            <person name="Pinder M.I.M."/>
            <person name="Kourtchenko O."/>
            <person name="Robertson E.K."/>
            <person name="Larsson T."/>
            <person name="Maumus F."/>
            <person name="Osuna-Cruz C.M."/>
            <person name="Vancaester E."/>
            <person name="Stenow R."/>
            <person name="Vandepoele K."/>
            <person name="Ploug H."/>
            <person name="Bruchert V."/>
            <person name="Godhe A."/>
            <person name="Topel M."/>
        </authorList>
    </citation>
    <scope>NUCLEOTIDE SEQUENCE</scope>
    <source>
        <strain evidence="2">R05AC</strain>
    </source>
</reference>
<keyword evidence="1" id="KW-0472">Membrane</keyword>
<keyword evidence="1" id="KW-0812">Transmembrane</keyword>
<evidence type="ECO:0008006" key="4">
    <source>
        <dbReference type="Google" id="ProtNLM"/>
    </source>
</evidence>
<evidence type="ECO:0000313" key="2">
    <source>
        <dbReference type="EMBL" id="KAK1741072.1"/>
    </source>
</evidence>
<comment type="caution">
    <text evidence="2">The sequence shown here is derived from an EMBL/GenBank/DDBJ whole genome shotgun (WGS) entry which is preliminary data.</text>
</comment>